<dbReference type="EMBL" id="PGCJ01000506">
    <property type="protein sequence ID" value="PLW27079.1"/>
    <property type="molecule type" value="Genomic_DNA"/>
</dbReference>
<name>A0A2N5TNJ9_9BASI</name>
<dbReference type="AlphaFoldDB" id="A0A2N5TNJ9"/>
<feature type="compositionally biased region" description="Polar residues" evidence="1">
    <location>
        <begin position="87"/>
        <end position="108"/>
    </location>
</feature>
<comment type="caution">
    <text evidence="2">The sequence shown here is derived from an EMBL/GenBank/DDBJ whole genome shotgun (WGS) entry which is preliminary data.</text>
</comment>
<sequence length="548" mass="61492">MEGIASASPIGSAARTWQTTNHVDATSKELGLAGSARGSSHRVVGETSVPLSHSELRQIPTIGSQPSSPGSFSSGSTTWHSSDEIVSPTSTASEESFSMNRGPSNTLAPNPRDPNSPGANQASSSGHHIASTVGKPTTIFNPMSYLEIIKSYSPFGRTRPALELTEGDATQLGWFLRDRGQQLNDEDIQVMNTYYETFSASDRTPTAVIKFEPDTNNLLADWEQRKPPVRGLFREFFREILSEQELKRRISVLAFQRKQYEILSGWNEHINYMSKRLDRPAEDITKAGDLIGGKRFSPPLESDKSRLTLNRIAEMEKEMPNIMNSWKKYLGQEYSSRVRLLETLSELDNPVTIELETISSWRAQRLDVNRMLKILDYRAKGEKFVGQGEHTAIQFQNLVSYDAAKNLFFDPSRNGIPWDESLEHHQLLRTPHDDKLRYIDFREKIKNPASLPIPSRLAGLTSQEPSSWNLVSRLKLRLKSKPKVTVIPESKPTPASEAKPRPSWARAAFSKTRRLGRAFSRLFSGSTSSIFSTLFSRISRASPRPGFH</sequence>
<feature type="compositionally biased region" description="Low complexity" evidence="1">
    <location>
        <begin position="63"/>
        <end position="80"/>
    </location>
</feature>
<feature type="compositionally biased region" description="Polar residues" evidence="1">
    <location>
        <begin position="117"/>
        <end position="126"/>
    </location>
</feature>
<evidence type="ECO:0000256" key="1">
    <source>
        <dbReference type="SAM" id="MobiDB-lite"/>
    </source>
</evidence>
<gene>
    <name evidence="2" type="ORF">PCANC_26556</name>
</gene>
<dbReference type="OrthoDB" id="2500684at2759"/>
<evidence type="ECO:0000313" key="3">
    <source>
        <dbReference type="Proteomes" id="UP000235388"/>
    </source>
</evidence>
<reference evidence="2 3" key="1">
    <citation type="submission" date="2017-11" db="EMBL/GenBank/DDBJ databases">
        <title>De novo assembly and phasing of dikaryotic genomes from two isolates of Puccinia coronata f. sp. avenae, the causal agent of oat crown rust.</title>
        <authorList>
            <person name="Miller M.E."/>
            <person name="Zhang Y."/>
            <person name="Omidvar V."/>
            <person name="Sperschneider J."/>
            <person name="Schwessinger B."/>
            <person name="Raley C."/>
            <person name="Palmer J.M."/>
            <person name="Garnica D."/>
            <person name="Upadhyaya N."/>
            <person name="Rathjen J."/>
            <person name="Taylor J.M."/>
            <person name="Park R.F."/>
            <person name="Dodds P.N."/>
            <person name="Hirsch C.D."/>
            <person name="Kianian S.F."/>
            <person name="Figueroa M."/>
        </authorList>
    </citation>
    <scope>NUCLEOTIDE SEQUENCE [LARGE SCALE GENOMIC DNA]</scope>
    <source>
        <strain evidence="2">12NC29</strain>
    </source>
</reference>
<feature type="region of interest" description="Disordered" evidence="1">
    <location>
        <begin position="33"/>
        <end position="133"/>
    </location>
</feature>
<proteinExistence type="predicted"/>
<accession>A0A2N5TNJ9</accession>
<dbReference type="Proteomes" id="UP000235388">
    <property type="component" value="Unassembled WGS sequence"/>
</dbReference>
<organism evidence="2 3">
    <name type="scientific">Puccinia coronata f. sp. avenae</name>
    <dbReference type="NCBI Taxonomy" id="200324"/>
    <lineage>
        <taxon>Eukaryota</taxon>
        <taxon>Fungi</taxon>
        <taxon>Dikarya</taxon>
        <taxon>Basidiomycota</taxon>
        <taxon>Pucciniomycotina</taxon>
        <taxon>Pucciniomycetes</taxon>
        <taxon>Pucciniales</taxon>
        <taxon>Pucciniaceae</taxon>
        <taxon>Puccinia</taxon>
    </lineage>
</organism>
<keyword evidence="3" id="KW-1185">Reference proteome</keyword>
<protein>
    <submittedName>
        <fullName evidence="2">Uncharacterized protein</fullName>
    </submittedName>
</protein>
<evidence type="ECO:0000313" key="2">
    <source>
        <dbReference type="EMBL" id="PLW27079.1"/>
    </source>
</evidence>